<dbReference type="AlphaFoldDB" id="A0A0C2WLG4"/>
<evidence type="ECO:0000313" key="12">
    <source>
        <dbReference type="Proteomes" id="UP000054097"/>
    </source>
</evidence>
<dbReference type="Gene3D" id="2.40.70.10">
    <property type="entry name" value="Acid Proteases"/>
    <property type="match status" value="2"/>
</dbReference>
<proteinExistence type="inferred from homology"/>
<evidence type="ECO:0000256" key="1">
    <source>
        <dbReference type="ARBA" id="ARBA00007447"/>
    </source>
</evidence>
<dbReference type="InterPro" id="IPR001461">
    <property type="entry name" value="Aspartic_peptidase_A1"/>
</dbReference>
<protein>
    <recommendedName>
        <fullName evidence="10">Peptidase A1 domain-containing protein</fullName>
    </recommendedName>
</protein>
<feature type="region of interest" description="Disordered" evidence="8">
    <location>
        <begin position="18"/>
        <end position="46"/>
    </location>
</feature>
<dbReference type="PANTHER" id="PTHR47966:SF6">
    <property type="entry name" value="PEPTIDASE A1 DOMAIN-CONTAINING PROTEIN"/>
    <property type="match status" value="1"/>
</dbReference>
<dbReference type="MEROPS" id="A01.078"/>
<dbReference type="InterPro" id="IPR021109">
    <property type="entry name" value="Peptidase_aspartic_dom_sf"/>
</dbReference>
<dbReference type="OrthoDB" id="771136at2759"/>
<dbReference type="PROSITE" id="PS51767">
    <property type="entry name" value="PEPTIDASE_A1"/>
    <property type="match status" value="1"/>
</dbReference>
<gene>
    <name evidence="11" type="ORF">M408DRAFT_330251</name>
</gene>
<name>A0A0C2WLG4_SERVB</name>
<reference evidence="11 12" key="1">
    <citation type="submission" date="2014-04" db="EMBL/GenBank/DDBJ databases">
        <authorList>
            <consortium name="DOE Joint Genome Institute"/>
            <person name="Kuo A."/>
            <person name="Zuccaro A."/>
            <person name="Kohler A."/>
            <person name="Nagy L.G."/>
            <person name="Floudas D."/>
            <person name="Copeland A."/>
            <person name="Barry K.W."/>
            <person name="Cichocki N."/>
            <person name="Veneault-Fourrey C."/>
            <person name="LaButti K."/>
            <person name="Lindquist E.A."/>
            <person name="Lipzen A."/>
            <person name="Lundell T."/>
            <person name="Morin E."/>
            <person name="Murat C."/>
            <person name="Sun H."/>
            <person name="Tunlid A."/>
            <person name="Henrissat B."/>
            <person name="Grigoriev I.V."/>
            <person name="Hibbett D.S."/>
            <person name="Martin F."/>
            <person name="Nordberg H.P."/>
            <person name="Cantor M.N."/>
            <person name="Hua S.X."/>
        </authorList>
    </citation>
    <scope>NUCLEOTIDE SEQUENCE [LARGE SCALE GENOMIC DNA]</scope>
    <source>
        <strain evidence="11 12">MAFF 305830</strain>
    </source>
</reference>
<keyword evidence="6" id="KW-1015">Disulfide bond</keyword>
<dbReference type="CDD" id="cd05471">
    <property type="entry name" value="pepsin_like"/>
    <property type="match status" value="1"/>
</dbReference>
<evidence type="ECO:0000259" key="10">
    <source>
        <dbReference type="PROSITE" id="PS51767"/>
    </source>
</evidence>
<dbReference type="HOGENOM" id="CLU_013253_1_2_1"/>
<dbReference type="PRINTS" id="PR00792">
    <property type="entry name" value="PEPSIN"/>
</dbReference>
<dbReference type="EMBL" id="KN824301">
    <property type="protein sequence ID" value="KIM27143.1"/>
    <property type="molecule type" value="Genomic_DNA"/>
</dbReference>
<dbReference type="FunFam" id="2.40.70.10:FF:000115">
    <property type="entry name" value="Lysosomal aspartic protease"/>
    <property type="match status" value="1"/>
</dbReference>
<organism evidence="11 12">
    <name type="scientific">Serendipita vermifera MAFF 305830</name>
    <dbReference type="NCBI Taxonomy" id="933852"/>
    <lineage>
        <taxon>Eukaryota</taxon>
        <taxon>Fungi</taxon>
        <taxon>Dikarya</taxon>
        <taxon>Basidiomycota</taxon>
        <taxon>Agaricomycotina</taxon>
        <taxon>Agaricomycetes</taxon>
        <taxon>Sebacinales</taxon>
        <taxon>Serendipitaceae</taxon>
        <taxon>Serendipita</taxon>
    </lineage>
</organism>
<feature type="active site" evidence="5">
    <location>
        <position position="145"/>
    </location>
</feature>
<keyword evidence="12" id="KW-1185">Reference proteome</keyword>
<dbReference type="GO" id="GO:0006508">
    <property type="term" value="P:proteolysis"/>
    <property type="evidence" value="ECO:0007669"/>
    <property type="project" value="UniProtKB-KW"/>
</dbReference>
<keyword evidence="3 7" id="KW-0064">Aspartyl protease</keyword>
<dbReference type="Pfam" id="PF00026">
    <property type="entry name" value="Asp"/>
    <property type="match status" value="1"/>
</dbReference>
<evidence type="ECO:0000256" key="3">
    <source>
        <dbReference type="ARBA" id="ARBA00022750"/>
    </source>
</evidence>
<dbReference type="Proteomes" id="UP000054097">
    <property type="component" value="Unassembled WGS sequence"/>
</dbReference>
<feature type="signal peptide" evidence="9">
    <location>
        <begin position="1"/>
        <end position="17"/>
    </location>
</feature>
<evidence type="ECO:0000313" key="11">
    <source>
        <dbReference type="EMBL" id="KIM27143.1"/>
    </source>
</evidence>
<evidence type="ECO:0000256" key="8">
    <source>
        <dbReference type="SAM" id="MobiDB-lite"/>
    </source>
</evidence>
<dbReference type="STRING" id="933852.A0A0C2WLG4"/>
<evidence type="ECO:0000256" key="5">
    <source>
        <dbReference type="PIRSR" id="PIRSR601461-1"/>
    </source>
</evidence>
<evidence type="ECO:0000256" key="9">
    <source>
        <dbReference type="SAM" id="SignalP"/>
    </source>
</evidence>
<evidence type="ECO:0000256" key="7">
    <source>
        <dbReference type="RuleBase" id="RU000454"/>
    </source>
</evidence>
<evidence type="ECO:0000256" key="2">
    <source>
        <dbReference type="ARBA" id="ARBA00022670"/>
    </source>
</evidence>
<reference evidence="12" key="2">
    <citation type="submission" date="2015-01" db="EMBL/GenBank/DDBJ databases">
        <title>Evolutionary Origins and Diversification of the Mycorrhizal Mutualists.</title>
        <authorList>
            <consortium name="DOE Joint Genome Institute"/>
            <consortium name="Mycorrhizal Genomics Consortium"/>
            <person name="Kohler A."/>
            <person name="Kuo A."/>
            <person name="Nagy L.G."/>
            <person name="Floudas D."/>
            <person name="Copeland A."/>
            <person name="Barry K.W."/>
            <person name="Cichocki N."/>
            <person name="Veneault-Fourrey C."/>
            <person name="LaButti K."/>
            <person name="Lindquist E.A."/>
            <person name="Lipzen A."/>
            <person name="Lundell T."/>
            <person name="Morin E."/>
            <person name="Murat C."/>
            <person name="Riley R."/>
            <person name="Ohm R."/>
            <person name="Sun H."/>
            <person name="Tunlid A."/>
            <person name="Henrissat B."/>
            <person name="Grigoriev I.V."/>
            <person name="Hibbett D.S."/>
            <person name="Martin F."/>
        </authorList>
    </citation>
    <scope>NUCLEOTIDE SEQUENCE [LARGE SCALE GENOMIC DNA]</scope>
    <source>
        <strain evidence="12">MAFF 305830</strain>
    </source>
</reference>
<dbReference type="SUPFAM" id="SSF50630">
    <property type="entry name" value="Acid proteases"/>
    <property type="match status" value="1"/>
</dbReference>
<dbReference type="GO" id="GO:0004190">
    <property type="term" value="F:aspartic-type endopeptidase activity"/>
    <property type="evidence" value="ECO:0007669"/>
    <property type="project" value="UniProtKB-KW"/>
</dbReference>
<dbReference type="InterPro" id="IPR001969">
    <property type="entry name" value="Aspartic_peptidase_AS"/>
</dbReference>
<accession>A0A0C2WLG4</accession>
<evidence type="ECO:0000256" key="6">
    <source>
        <dbReference type="PIRSR" id="PIRSR601461-2"/>
    </source>
</evidence>
<feature type="chain" id="PRO_5002158153" description="Peptidase A1 domain-containing protein" evidence="9">
    <location>
        <begin position="18"/>
        <end position="589"/>
    </location>
</feature>
<keyword evidence="4 7" id="KW-0378">Hydrolase</keyword>
<keyword evidence="9" id="KW-0732">Signal</keyword>
<evidence type="ECO:0000256" key="4">
    <source>
        <dbReference type="ARBA" id="ARBA00022801"/>
    </source>
</evidence>
<comment type="similarity">
    <text evidence="1 7">Belongs to the peptidase A1 family.</text>
</comment>
<dbReference type="PANTHER" id="PTHR47966">
    <property type="entry name" value="BETA-SITE APP-CLEAVING ENZYME, ISOFORM A-RELATED"/>
    <property type="match status" value="1"/>
</dbReference>
<feature type="domain" description="Peptidase A1" evidence="10">
    <location>
        <begin position="127"/>
        <end position="472"/>
    </location>
</feature>
<dbReference type="PROSITE" id="PS00141">
    <property type="entry name" value="ASP_PROTEASE"/>
    <property type="match status" value="1"/>
</dbReference>
<dbReference type="InterPro" id="IPR033121">
    <property type="entry name" value="PEPTIDASE_A1"/>
</dbReference>
<dbReference type="InterPro" id="IPR034164">
    <property type="entry name" value="Pepsin-like_dom"/>
</dbReference>
<feature type="active site" evidence="5">
    <location>
        <position position="346"/>
    </location>
</feature>
<keyword evidence="2 7" id="KW-0645">Protease</keyword>
<feature type="disulfide bond" evidence="6">
    <location>
        <begin position="158"/>
        <end position="168"/>
    </location>
</feature>
<sequence length="589" mass="61098">MQQIVLVLLSLLALSSASPRTSTSKRENTREGITFPLHKRSSHGPVRPGLLSAKELASNKAVTDVDGLQATRNALIDKYVEGAAAKRALAEKRAARDAEHKREEERLGKKRAVKDIAMTNHNFDTVYSATLQLGTPPKEFSVLLDTGSSDTWVTASNCNCISVGCTSCAAGASWDPSTSSTYSARGKILAISYGSGTVAGYTGSDVASLGGFSIADQVVGIVNQSAAVLPGSVEGLMGLAFGSIAHAGGTPWWLRVLAGEAGETLDNPTMSFWLSRYIESRDGSDSTQPGGQFTIGGTNSSLYTGDIAYFDVIQPAKWWAINLEAVGRDGLDNVSVDSPSAISLVDSGTTLIAGQDIVVDAVIGSLEGAMKAEAIAAKLRGFYALPCDSNTTVSFTFSGQTYTMSSHDLLYTRIDDLRPNYCLSSLFVYSSADRHSIDFRNPYSPYWIIGAAFLKNVYSVYTLGDSANDGTPAGIQGMGNLGTTAKVGFARLSDVKGEIGMATRASNENDSGSTGSSTAASVTLSLDSSTNLPLGVIPGLTTEVVVVTATNEGAAPGPSAGSNAAVKAVGSASAVAAVSSLLVAGLALL</sequence>